<keyword evidence="4" id="KW-1185">Reference proteome</keyword>
<feature type="region of interest" description="Disordered" evidence="1">
    <location>
        <begin position="105"/>
        <end position="131"/>
    </location>
</feature>
<dbReference type="AlphaFoldDB" id="C8W4W4"/>
<dbReference type="Gene3D" id="3.30.420.130">
    <property type="entry name" value="Dinitrogenase iron-molybdenum cofactor biosynthesis domain"/>
    <property type="match status" value="1"/>
</dbReference>
<gene>
    <name evidence="3" type="ordered locus">Dtox_0367</name>
</gene>
<dbReference type="SUPFAM" id="SSF53146">
    <property type="entry name" value="Nitrogenase accessory factor-like"/>
    <property type="match status" value="1"/>
</dbReference>
<evidence type="ECO:0000313" key="4">
    <source>
        <dbReference type="Proteomes" id="UP000002217"/>
    </source>
</evidence>
<dbReference type="InterPro" id="IPR036105">
    <property type="entry name" value="DiNase_FeMo-co_biosyn_sf"/>
</dbReference>
<name>C8W4W4_DESAS</name>
<dbReference type="EMBL" id="CP001720">
    <property type="protein sequence ID" value="ACV61316.1"/>
    <property type="molecule type" value="Genomic_DNA"/>
</dbReference>
<feature type="domain" description="Dinitrogenase iron-molybdenum cofactor biosynthesis" evidence="2">
    <location>
        <begin position="16"/>
        <end position="104"/>
    </location>
</feature>
<dbReference type="KEGG" id="dae:Dtox_0367"/>
<proteinExistence type="predicted"/>
<dbReference type="PANTHER" id="PTHR42983:SF1">
    <property type="entry name" value="IRON-MOLYBDENUM PROTEIN"/>
    <property type="match status" value="1"/>
</dbReference>
<dbReference type="CDD" id="cd00851">
    <property type="entry name" value="MTH1175"/>
    <property type="match status" value="1"/>
</dbReference>
<evidence type="ECO:0000259" key="2">
    <source>
        <dbReference type="Pfam" id="PF02579"/>
    </source>
</evidence>
<dbReference type="HOGENOM" id="CLU_104194_0_0_9"/>
<dbReference type="RefSeq" id="WP_015756037.1">
    <property type="nucleotide sequence ID" value="NC_013216.1"/>
</dbReference>
<dbReference type="Proteomes" id="UP000002217">
    <property type="component" value="Chromosome"/>
</dbReference>
<dbReference type="STRING" id="485916.Dtox_0367"/>
<sequence length="157" mass="16893">MEGKVAISAFGNDAEAMYSPHFGAASHFVIYNLSTGETEVVENVAHNLSAGRGEMAARLLLEHGIKAVVTQLIGPRPFRTFQENGVNIYPGLRLMVEDITRAVQEERLSPPLSGPTEESHSGGECNSKNCSKCSEAASTSAQITENIKEEVKESEQG</sequence>
<dbReference type="InterPro" id="IPR033913">
    <property type="entry name" value="MTH1175_dom"/>
</dbReference>
<organism evidence="3 4">
    <name type="scientific">Desulfofarcimen acetoxidans (strain ATCC 49208 / DSM 771 / KCTC 5769 / VKM B-1644 / 5575)</name>
    <name type="common">Desulfotomaculum acetoxidans</name>
    <dbReference type="NCBI Taxonomy" id="485916"/>
    <lineage>
        <taxon>Bacteria</taxon>
        <taxon>Bacillati</taxon>
        <taxon>Bacillota</taxon>
        <taxon>Clostridia</taxon>
        <taxon>Eubacteriales</taxon>
        <taxon>Peptococcaceae</taxon>
        <taxon>Desulfofarcimen</taxon>
    </lineage>
</organism>
<dbReference type="InterPro" id="IPR003731">
    <property type="entry name" value="Di-Nase_FeMo-co_biosynth"/>
</dbReference>
<evidence type="ECO:0000313" key="3">
    <source>
        <dbReference type="EMBL" id="ACV61316.1"/>
    </source>
</evidence>
<reference evidence="3 4" key="1">
    <citation type="journal article" date="2009" name="Stand. Genomic Sci.">
        <title>Complete genome sequence of Desulfotomaculum acetoxidans type strain (5575).</title>
        <authorList>
            <person name="Spring S."/>
            <person name="Lapidus A."/>
            <person name="Schroder M."/>
            <person name="Gleim D."/>
            <person name="Sims D."/>
            <person name="Meincke L."/>
            <person name="Glavina Del Rio T."/>
            <person name="Tice H."/>
            <person name="Copeland A."/>
            <person name="Cheng J.F."/>
            <person name="Lucas S."/>
            <person name="Chen F."/>
            <person name="Nolan M."/>
            <person name="Bruce D."/>
            <person name="Goodwin L."/>
            <person name="Pitluck S."/>
            <person name="Ivanova N."/>
            <person name="Mavromatis K."/>
            <person name="Mikhailova N."/>
            <person name="Pati A."/>
            <person name="Chen A."/>
            <person name="Palaniappan K."/>
            <person name="Land M."/>
            <person name="Hauser L."/>
            <person name="Chang Y.J."/>
            <person name="Jeffries C.D."/>
            <person name="Chain P."/>
            <person name="Saunders E."/>
            <person name="Brettin T."/>
            <person name="Detter J.C."/>
            <person name="Goker M."/>
            <person name="Bristow J."/>
            <person name="Eisen J.A."/>
            <person name="Markowitz V."/>
            <person name="Hugenholtz P."/>
            <person name="Kyrpides N.C."/>
            <person name="Klenk H.P."/>
            <person name="Han C."/>
        </authorList>
    </citation>
    <scope>NUCLEOTIDE SEQUENCE [LARGE SCALE GENOMIC DNA]</scope>
    <source>
        <strain evidence="4">ATCC 49208 / DSM 771 / VKM B-1644</strain>
    </source>
</reference>
<protein>
    <submittedName>
        <fullName evidence="3">Dinitrogenase iron-molybdenum cofactor biosynthesis protein</fullName>
    </submittedName>
</protein>
<accession>C8W4W4</accession>
<dbReference type="eggNOG" id="COG1433">
    <property type="taxonomic scope" value="Bacteria"/>
</dbReference>
<dbReference type="Pfam" id="PF02579">
    <property type="entry name" value="Nitro_FeMo-Co"/>
    <property type="match status" value="1"/>
</dbReference>
<dbReference type="PANTHER" id="PTHR42983">
    <property type="entry name" value="DINITROGENASE IRON-MOLYBDENUM COFACTOR PROTEIN-RELATED"/>
    <property type="match status" value="1"/>
</dbReference>
<evidence type="ECO:0000256" key="1">
    <source>
        <dbReference type="SAM" id="MobiDB-lite"/>
    </source>
</evidence>